<dbReference type="Gene3D" id="3.30.160.60">
    <property type="entry name" value="Classic Zinc Finger"/>
    <property type="match status" value="1"/>
</dbReference>
<evidence type="ECO:0000256" key="1">
    <source>
        <dbReference type="SAM" id="MobiDB-lite"/>
    </source>
</evidence>
<feature type="region of interest" description="Disordered" evidence="1">
    <location>
        <begin position="320"/>
        <end position="372"/>
    </location>
</feature>
<keyword evidence="4" id="KW-1185">Reference proteome</keyword>
<accession>A0A8T2VFB2</accession>
<comment type="caution">
    <text evidence="3">The sequence shown here is derived from an EMBL/GenBank/DDBJ whole genome shotgun (WGS) entry which is preliminary data.</text>
</comment>
<proteinExistence type="predicted"/>
<feature type="compositionally biased region" description="Basic and acidic residues" evidence="1">
    <location>
        <begin position="335"/>
        <end position="347"/>
    </location>
</feature>
<evidence type="ECO:0000259" key="2">
    <source>
        <dbReference type="Pfam" id="PF12874"/>
    </source>
</evidence>
<name>A0A8T2VFB2_CERRI</name>
<dbReference type="Proteomes" id="UP000825935">
    <property type="component" value="Chromosome 1"/>
</dbReference>
<dbReference type="InterPro" id="IPR036236">
    <property type="entry name" value="Znf_C2H2_sf"/>
</dbReference>
<organism evidence="3 4">
    <name type="scientific">Ceratopteris richardii</name>
    <name type="common">Triangle waterfern</name>
    <dbReference type="NCBI Taxonomy" id="49495"/>
    <lineage>
        <taxon>Eukaryota</taxon>
        <taxon>Viridiplantae</taxon>
        <taxon>Streptophyta</taxon>
        <taxon>Embryophyta</taxon>
        <taxon>Tracheophyta</taxon>
        <taxon>Polypodiopsida</taxon>
        <taxon>Polypodiidae</taxon>
        <taxon>Polypodiales</taxon>
        <taxon>Pteridineae</taxon>
        <taxon>Pteridaceae</taxon>
        <taxon>Parkerioideae</taxon>
        <taxon>Ceratopteris</taxon>
    </lineage>
</organism>
<evidence type="ECO:0000313" key="3">
    <source>
        <dbReference type="EMBL" id="KAH7447167.1"/>
    </source>
</evidence>
<dbReference type="SUPFAM" id="SSF57667">
    <property type="entry name" value="beta-beta-alpha zinc fingers"/>
    <property type="match status" value="1"/>
</dbReference>
<evidence type="ECO:0000313" key="4">
    <source>
        <dbReference type="Proteomes" id="UP000825935"/>
    </source>
</evidence>
<feature type="domain" description="C2H2-type" evidence="2">
    <location>
        <begin position="130"/>
        <end position="154"/>
    </location>
</feature>
<feature type="compositionally biased region" description="Basic residues" evidence="1">
    <location>
        <begin position="322"/>
        <end position="331"/>
    </location>
</feature>
<sequence length="461" mass="51712">MQIGAKEQNFRKKKHNCSKLESAKKKRKDKAIADDQSASRNMKKKKKSQKSEGNQKTNDVKIFVPRRETCGQDTKSLASHSYGINHIERLKKPNDEGTSAGLESHDGLISLKVKAEGNENINDGENVLQWICTICKVNCQSSKCFASHLSGKQHTKMQIGAKEQNFRKRKHTCSKLESAKKKRKDKAIADDQSASRNMKKKKKSQKSEGNQKTNDVKIFVPRREICVQDTKSLASHSYGINHIERLKKPNDEGTSAGLELESHDGLISLKVNAEGNGNINDGENVLKWICTVCKENCQSSKRFASHLSCKQHTKMQIGAKKQNFRKKKHTCSKLESAKKKQKDKAIADDQSASRNMKKKKKSQKAEGNQKTNDVKIFVPRGEICGHDTKSLASHSYGINHIERLKKPNDEGTSAGLESHDGLISLKVKAEGNENINDGENVLQWICTICKVNCPSMDMYHM</sequence>
<gene>
    <name evidence="3" type="ORF">KP509_01G095000</name>
</gene>
<reference evidence="3" key="1">
    <citation type="submission" date="2021-08" db="EMBL/GenBank/DDBJ databases">
        <title>WGS assembly of Ceratopteris richardii.</title>
        <authorList>
            <person name="Marchant D.B."/>
            <person name="Chen G."/>
            <person name="Jenkins J."/>
            <person name="Shu S."/>
            <person name="Leebens-Mack J."/>
            <person name="Grimwood J."/>
            <person name="Schmutz J."/>
            <person name="Soltis P."/>
            <person name="Soltis D."/>
            <person name="Chen Z.-H."/>
        </authorList>
    </citation>
    <scope>NUCLEOTIDE SEQUENCE</scope>
    <source>
        <strain evidence="3">Whitten #5841</strain>
        <tissue evidence="3">Leaf</tissue>
    </source>
</reference>
<dbReference type="AlphaFoldDB" id="A0A8T2VFB2"/>
<dbReference type="InterPro" id="IPR013087">
    <property type="entry name" value="Znf_C2H2_type"/>
</dbReference>
<feature type="region of interest" description="Disordered" evidence="1">
    <location>
        <begin position="162"/>
        <end position="214"/>
    </location>
</feature>
<dbReference type="EMBL" id="CM035406">
    <property type="protein sequence ID" value="KAH7447168.1"/>
    <property type="molecule type" value="Genomic_DNA"/>
</dbReference>
<feature type="region of interest" description="Disordered" evidence="1">
    <location>
        <begin position="1"/>
        <end position="62"/>
    </location>
</feature>
<dbReference type="EMBL" id="CM035406">
    <property type="protein sequence ID" value="KAH7447167.1"/>
    <property type="molecule type" value="Genomic_DNA"/>
</dbReference>
<dbReference type="Pfam" id="PF12874">
    <property type="entry name" value="zf-met"/>
    <property type="match status" value="1"/>
</dbReference>
<dbReference type="OMA" id="ELTMHMK"/>
<protein>
    <recommendedName>
        <fullName evidence="2">C2H2-type domain-containing protein</fullName>
    </recommendedName>
</protein>